<dbReference type="EMBL" id="BOOK01000004">
    <property type="protein sequence ID" value="GIH98845.1"/>
    <property type="molecule type" value="Genomic_DNA"/>
</dbReference>
<proteinExistence type="predicted"/>
<dbReference type="GO" id="GO:0008984">
    <property type="term" value="F:protein-glutamate methylesterase activity"/>
    <property type="evidence" value="ECO:0007669"/>
    <property type="project" value="UniProtKB-EC"/>
</dbReference>
<dbReference type="PANTHER" id="PTHR42872:SF6">
    <property type="entry name" value="PROTEIN-GLUTAMATE METHYLESTERASE_PROTEIN-GLUTAMINE GLUTAMINASE"/>
    <property type="match status" value="1"/>
</dbReference>
<dbReference type="GO" id="GO:0005737">
    <property type="term" value="C:cytoplasm"/>
    <property type="evidence" value="ECO:0007669"/>
    <property type="project" value="InterPro"/>
</dbReference>
<gene>
    <name evidence="6" type="ORF">Pta02_08540</name>
</gene>
<feature type="active site" evidence="4">
    <location>
        <position position="51"/>
    </location>
</feature>
<comment type="caution">
    <text evidence="6">The sequence shown here is derived from an EMBL/GenBank/DDBJ whole genome shotgun (WGS) entry which is preliminary data.</text>
</comment>
<dbReference type="InterPro" id="IPR035909">
    <property type="entry name" value="CheB_C"/>
</dbReference>
<dbReference type="PROSITE" id="PS50122">
    <property type="entry name" value="CHEB"/>
    <property type="match status" value="1"/>
</dbReference>
<evidence type="ECO:0000256" key="1">
    <source>
        <dbReference type="ARBA" id="ARBA00022801"/>
    </source>
</evidence>
<keyword evidence="7" id="KW-1185">Reference proteome</keyword>
<dbReference type="EC" id="3.1.1.61" evidence="2"/>
<dbReference type="Pfam" id="PF01339">
    <property type="entry name" value="CheB_methylest"/>
    <property type="match status" value="1"/>
</dbReference>
<feature type="active site" evidence="4">
    <location>
        <position position="24"/>
    </location>
</feature>
<dbReference type="InterPro" id="IPR000673">
    <property type="entry name" value="Sig_transdc_resp-reg_Me-estase"/>
</dbReference>
<dbReference type="GO" id="GO:0000156">
    <property type="term" value="F:phosphorelay response regulator activity"/>
    <property type="evidence" value="ECO:0007669"/>
    <property type="project" value="InterPro"/>
</dbReference>
<evidence type="ECO:0000313" key="7">
    <source>
        <dbReference type="Proteomes" id="UP000634476"/>
    </source>
</evidence>
<evidence type="ECO:0000259" key="5">
    <source>
        <dbReference type="PROSITE" id="PS50122"/>
    </source>
</evidence>
<dbReference type="Proteomes" id="UP000634476">
    <property type="component" value="Unassembled WGS sequence"/>
</dbReference>
<dbReference type="Gene3D" id="3.40.50.180">
    <property type="entry name" value="Methylesterase CheB, C-terminal domain"/>
    <property type="match status" value="1"/>
</dbReference>
<sequence>MSVSATVQSTAAERAFDMVCLTASLGGVFAYGRLLSALPPSFPAAIVLVQHRSAELPDNFPTVLNRHSALPVVALADGHVPAAGTVHVVPAGQETVFGPDGAVTLRPKKGHRLADAMFTSAAALHGPRLIAGVLSGRLDDGTAGVRHVKGAGGRVLAQDESTCQAHAYQMPASAIATGCVDFVLPLPVLADAITALVMAPGAASMMRTALPPWAQAVPPRTGTPMVSAETG</sequence>
<keyword evidence="1 4" id="KW-0378">Hydrolase</keyword>
<reference evidence="6" key="1">
    <citation type="submission" date="2021-01" db="EMBL/GenBank/DDBJ databases">
        <title>Whole genome shotgun sequence of Planobispora takensis NBRC 109077.</title>
        <authorList>
            <person name="Komaki H."/>
            <person name="Tamura T."/>
        </authorList>
    </citation>
    <scope>NUCLEOTIDE SEQUENCE</scope>
    <source>
        <strain evidence="6">NBRC 109077</strain>
    </source>
</reference>
<evidence type="ECO:0000256" key="3">
    <source>
        <dbReference type="ARBA" id="ARBA00048267"/>
    </source>
</evidence>
<dbReference type="AlphaFoldDB" id="A0A8J3SU91"/>
<dbReference type="GO" id="GO:0006935">
    <property type="term" value="P:chemotaxis"/>
    <property type="evidence" value="ECO:0007669"/>
    <property type="project" value="UniProtKB-UniRule"/>
</dbReference>
<protein>
    <recommendedName>
        <fullName evidence="2">protein-glutamate methylesterase</fullName>
        <ecNumber evidence="2">3.1.1.61</ecNumber>
    </recommendedName>
</protein>
<evidence type="ECO:0000313" key="6">
    <source>
        <dbReference type="EMBL" id="GIH98845.1"/>
    </source>
</evidence>
<accession>A0A8J3SU91</accession>
<organism evidence="6 7">
    <name type="scientific">Planobispora takensis</name>
    <dbReference type="NCBI Taxonomy" id="1367882"/>
    <lineage>
        <taxon>Bacteria</taxon>
        <taxon>Bacillati</taxon>
        <taxon>Actinomycetota</taxon>
        <taxon>Actinomycetes</taxon>
        <taxon>Streptosporangiales</taxon>
        <taxon>Streptosporangiaceae</taxon>
        <taxon>Planobispora</taxon>
    </lineage>
</organism>
<dbReference type="SUPFAM" id="SSF52738">
    <property type="entry name" value="Methylesterase CheB, C-terminal domain"/>
    <property type="match status" value="1"/>
</dbReference>
<comment type="catalytic activity">
    <reaction evidence="3">
        <text>[protein]-L-glutamate 5-O-methyl ester + H2O = L-glutamyl-[protein] + methanol + H(+)</text>
        <dbReference type="Rhea" id="RHEA:23236"/>
        <dbReference type="Rhea" id="RHEA-COMP:10208"/>
        <dbReference type="Rhea" id="RHEA-COMP:10311"/>
        <dbReference type="ChEBI" id="CHEBI:15377"/>
        <dbReference type="ChEBI" id="CHEBI:15378"/>
        <dbReference type="ChEBI" id="CHEBI:17790"/>
        <dbReference type="ChEBI" id="CHEBI:29973"/>
        <dbReference type="ChEBI" id="CHEBI:82795"/>
        <dbReference type="EC" id="3.1.1.61"/>
    </reaction>
</comment>
<feature type="domain" description="CheB-type methylesterase" evidence="5">
    <location>
        <begin position="12"/>
        <end position="200"/>
    </location>
</feature>
<keyword evidence="4" id="KW-0145">Chemotaxis</keyword>
<name>A0A8J3SU91_9ACTN</name>
<feature type="active site" evidence="4">
    <location>
        <position position="140"/>
    </location>
</feature>
<dbReference type="CDD" id="cd16433">
    <property type="entry name" value="CheB"/>
    <property type="match status" value="1"/>
</dbReference>
<evidence type="ECO:0000256" key="4">
    <source>
        <dbReference type="PROSITE-ProRule" id="PRU00050"/>
    </source>
</evidence>
<dbReference type="PANTHER" id="PTHR42872">
    <property type="entry name" value="PROTEIN-GLUTAMATE METHYLESTERASE/PROTEIN-GLUTAMINE GLUTAMINASE"/>
    <property type="match status" value="1"/>
</dbReference>
<evidence type="ECO:0000256" key="2">
    <source>
        <dbReference type="ARBA" id="ARBA00039140"/>
    </source>
</evidence>